<comment type="similarity">
    <text evidence="1">Belongs to the dymeclin family.</text>
</comment>
<protein>
    <recommendedName>
        <fullName evidence="2">Dymeclin</fullName>
    </recommendedName>
</protein>
<organism evidence="6">
    <name type="scientific">Arabidopsis thaliana</name>
    <name type="common">Mouse-ear cress</name>
    <dbReference type="NCBI Taxonomy" id="3702"/>
    <lineage>
        <taxon>Eukaryota</taxon>
        <taxon>Viridiplantae</taxon>
        <taxon>Streptophyta</taxon>
        <taxon>Embryophyta</taxon>
        <taxon>Tracheophyta</taxon>
        <taxon>Spermatophyta</taxon>
        <taxon>Magnoliopsida</taxon>
        <taxon>eudicotyledons</taxon>
        <taxon>Gunneridae</taxon>
        <taxon>Pentapetalae</taxon>
        <taxon>rosids</taxon>
        <taxon>malvids</taxon>
        <taxon>Brassicales</taxon>
        <taxon>Brassicaceae</taxon>
        <taxon>Camelineae</taxon>
        <taxon>Arabidopsis</taxon>
    </lineage>
</organism>
<name>O64487_ARATH</name>
<dbReference type="Pfam" id="PF09742">
    <property type="entry name" value="Dymeclin"/>
    <property type="match status" value="1"/>
</dbReference>
<evidence type="ECO:0000256" key="3">
    <source>
        <dbReference type="ARBA" id="ARBA00022707"/>
    </source>
</evidence>
<evidence type="ECO:0000256" key="4">
    <source>
        <dbReference type="ARBA" id="ARBA00023288"/>
    </source>
</evidence>
<dbReference type="EMBL" id="AC002411">
    <property type="protein sequence ID" value="AAC16741.1"/>
    <property type="molecule type" value="Genomic_DNA"/>
</dbReference>
<evidence type="ECO:0000256" key="1">
    <source>
        <dbReference type="ARBA" id="ARBA00010603"/>
    </source>
</evidence>
<keyword evidence="3" id="KW-0519">Myristate</keyword>
<keyword evidence="5" id="KW-1133">Transmembrane helix</keyword>
<keyword evidence="5" id="KW-0812">Transmembrane</keyword>
<dbReference type="PANTHER" id="PTHR12895:SF9">
    <property type="entry name" value="DYMECLIN"/>
    <property type="match status" value="1"/>
</dbReference>
<sequence>MGGVPSTPRKTGGDDVSVAEYLIATFVGEKSFPLASDFWNKLLELPLSSRWPSDRVQQACELFAQSNGYTRHLAKLLIHLSWCLQELLQASDDQSSLYKKAVNATYISSVFLKYLIENGKSDSLQELHLSLDESEPVPHGFVMDQDIQNFVMHSVLSFIGSNEVRYANADSLYHLFLICFSIRCFILLIFIIYLASPNSYVLHQELLNFMLVTMSTQLLSGPSHGPTDANPFIDAAMTQILPHINFRHFLWFNDFQEKSLVSLVVRRLLLNYISRHRTPPNAKSYMYSDGDSQGILERVGSAAASLVLLPLNYLVSNSGGSKNPLAECSLHVLLILINYHKSIMSDESMTDKSDDSATSESVSKVHVFSSDNTFSKALANARDVEFDRSDVEGNAHPAGPHVRIPFASLFDTLGICILYQILNSMLSMLLCNNAIWQCRFLADEGAVLLLYSLLQGNSDFKEYVLVRTDLDTLLMPILETLYNASKRTSSNQIYMMLIVLLILSQDSSFNSSIHKMILPSVPWYKEHLLHQTSLGSLMVIILIRTVQHNLSKLRDVYLQTTCLATLANMAPHAHHLSAYASQRLVSLFYMLSRKYNKLSDLTGDKLQSIKINLSGEDVGVSEDLAAELQIFTDFLRLVLDILNAILTYALPRNPEIVYAIMHRQEVFQPFKNHPRFHELVENIYTVCCIGFTHREWSVQKVLQFIINNCRSWRGEGMKVSNLYTYPSLKYLNPFPMFTQLHFSYEQESHPEEFFIPYVWQLAFSRCGFGFNPDAINLFPVPHPVEKEIEDERGEESEGKAKVQELNEQRIVFDP</sequence>
<gene>
    <name evidence="6" type="primary">F20D22.3</name>
</gene>
<keyword evidence="5" id="KW-0472">Membrane</keyword>
<evidence type="ECO:0000256" key="2">
    <source>
        <dbReference type="ARBA" id="ARBA00015736"/>
    </source>
</evidence>
<reference evidence="6" key="2">
    <citation type="submission" date="1998-05" db="EMBL/GenBank/DDBJ databases">
        <authorList>
            <person name="Theologis"/>
        </authorList>
    </citation>
    <scope>NUCLEOTIDE SEQUENCE</scope>
</reference>
<evidence type="ECO:0000313" key="6">
    <source>
        <dbReference type="EMBL" id="AAC16741.1"/>
    </source>
</evidence>
<dbReference type="InterPro" id="IPR019142">
    <property type="entry name" value="Dymeclin"/>
</dbReference>
<dbReference type="AlphaFoldDB" id="O64487"/>
<feature type="transmembrane region" description="Helical" evidence="5">
    <location>
        <begin position="172"/>
        <end position="195"/>
    </location>
</feature>
<dbReference type="PIR" id="T00953">
    <property type="entry name" value="T00953"/>
</dbReference>
<accession>O64487</accession>
<reference key="3">
    <citation type="journal article" date="2000" name="Nature">
        <title>Sequence and analysis of chromosome 1 of the plant Arabidopsis thaliana.</title>
        <authorList>
            <person name="Theologis A."/>
            <person name="Ecker J.R."/>
            <person name="Palm C.J."/>
            <person name="Federspiel N.A."/>
            <person name="Kaul S."/>
            <person name="White O."/>
            <person name="Alonso J."/>
            <person name="Altafi H."/>
            <person name="Araujo R."/>
            <person name="Bowman C.L."/>
            <person name="Brooks S.Y."/>
            <person name="Buehler E."/>
            <person name="Chan A."/>
            <person name="Chao Q."/>
            <person name="Chen H."/>
            <person name="Cheuk R.F."/>
            <person name="Chin C.W."/>
            <person name="Chung M.K."/>
            <person name="Conn L."/>
            <person name="Conway A.B."/>
            <person name="Conway A.R."/>
            <person name="Creasy T.H."/>
            <person name="Dewar K."/>
            <person name="Dunn P."/>
            <person name="Etgu P."/>
            <person name="Feldblyum T.V."/>
            <person name="Feng J."/>
            <person name="Fong B."/>
            <person name="Fujii C.Y."/>
            <person name="Gill J.E."/>
            <person name="Goldsmith A.D."/>
            <person name="Haas B."/>
            <person name="Hansen N.F."/>
            <person name="Hughes B."/>
            <person name="Huizar L."/>
            <person name="Hunter J.L."/>
            <person name="Jenkins J."/>
            <person name="Johnson-Hopson C."/>
            <person name="Khan S."/>
            <person name="Khaykin E."/>
            <person name="Kim C.J."/>
            <person name="Koo H.L."/>
            <person name="Kremenetskaia I."/>
            <person name="Kurtz D.B."/>
            <person name="Kwan A."/>
            <person name="Lam B."/>
            <person name="Langin-Hooper S."/>
            <person name="Lee A."/>
            <person name="Lee J.M."/>
            <person name="Lenz C.A."/>
            <person name="Li J.H."/>
            <person name="Li Y."/>
            <person name="Lin X."/>
            <person name="Liu S.X."/>
            <person name="Liu Z.A."/>
            <person name="Luros J.S."/>
            <person name="Maiti R."/>
            <person name="Marziali A."/>
            <person name="Militscher J."/>
            <person name="Miranda M."/>
            <person name="Nguyen M."/>
            <person name="Nierman W.C."/>
            <person name="Osborne B.I."/>
            <person name="Pai G."/>
            <person name="Peterson J."/>
            <person name="Pham P.K."/>
            <person name="Rizzo M."/>
            <person name="Rooney T."/>
            <person name="Rowley D."/>
            <person name="Sakano H."/>
            <person name="Salzberg S.L."/>
            <person name="Schwartz J.R."/>
            <person name="Shinn P."/>
            <person name="Southwick A.M."/>
            <person name="Sun H."/>
            <person name="Tallon L.J."/>
            <person name="Tambunga G."/>
            <person name="Toriumi M.J."/>
            <person name="Town C.D."/>
            <person name="Utterback T."/>
            <person name="Van Aken S."/>
            <person name="Vaysberg M."/>
            <person name="Vysotskaia V.S."/>
            <person name="Walker M."/>
            <person name="Wu D."/>
            <person name="Yu G."/>
            <person name="Fraser C.M."/>
            <person name="Venter J.C."/>
            <person name="Davis R.W."/>
        </authorList>
    </citation>
    <scope>NUCLEOTIDE SEQUENCE [LARGE SCALE GENOMIC DNA]</scope>
    <source>
        <strain>cv. Columbia</strain>
    </source>
</reference>
<reference evidence="6" key="1">
    <citation type="submission" date="1997-10" db="EMBL/GenBank/DDBJ databases">
        <title>Arabidopsis thaliana chromosome 1 BAC F20D22 complete sequence.</title>
        <authorList>
            <person name="Vysotskaia V.S."/>
            <person name="Osborne B.I."/>
            <person name="Schwartz J.R."/>
            <person name="Toriumi M."/>
            <person name="Kwan A."/>
            <person name="Yu G."/>
            <person name="Oji"/>
            <person name="O"/>
            <person name="Liu S."/>
            <person name="Li J."/>
            <person name="Hoang L."/>
            <person name="Araujo R."/>
            <person name="Au M."/>
            <person name="Brendel V."/>
            <person name="Buehler E."/>
            <person name="Conway A.B."/>
            <person name="Conway A.R."/>
            <person name="Dewar K."/>
            <person name="Feng J."/>
            <person name="Kim C."/>
            <person name="Kurtz D."/>
            <person name="Li Y."/>
            <person name="Palm C.J."/>
            <person name="Shinn P."/>
            <person name="Sun H."/>
            <person name="Davis R.W."/>
            <person name="Ecker J.R."/>
            <person name="Federspiel N.A."/>
            <person name="Theologis A."/>
        </authorList>
    </citation>
    <scope>NUCLEOTIDE SEQUENCE</scope>
</reference>
<proteinExistence type="inferred from homology"/>
<keyword evidence="4" id="KW-0449">Lipoprotein</keyword>
<evidence type="ECO:0000256" key="5">
    <source>
        <dbReference type="SAM" id="Phobius"/>
    </source>
</evidence>
<dbReference type="PANTHER" id="PTHR12895">
    <property type="entry name" value="DYMECLIN"/>
    <property type="match status" value="1"/>
</dbReference>
<dbReference type="ExpressionAtlas" id="O64487">
    <property type="expression patterns" value="baseline and differential"/>
</dbReference>